<gene>
    <name evidence="4" type="primary">rpl13</name>
    <name evidence="5" type="ORF">ENO26_09825</name>
</gene>
<dbReference type="InterPro" id="IPR005822">
    <property type="entry name" value="Ribosomal_uL13"/>
</dbReference>
<name>A0A7J2U526_9CREN</name>
<protein>
    <recommendedName>
        <fullName evidence="4">Large ribosomal subunit protein uL13</fullName>
    </recommendedName>
</protein>
<dbReference type="HAMAP" id="MF_01366">
    <property type="entry name" value="Ribosomal_uL13"/>
    <property type="match status" value="1"/>
</dbReference>
<comment type="function">
    <text evidence="4">This protein is one of the early assembly proteins of the 50S ribosomal subunit, although it is not seen to bind rRNA by itself. It is important during the early stages of 50S assembly.</text>
</comment>
<dbReference type="PANTHER" id="PTHR11545:SF3">
    <property type="entry name" value="LARGE RIBOSOMAL SUBUNIT PROTEIN UL13"/>
    <property type="match status" value="1"/>
</dbReference>
<dbReference type="InterPro" id="IPR005823">
    <property type="entry name" value="Ribosomal_uL13_bac-type"/>
</dbReference>
<evidence type="ECO:0000256" key="1">
    <source>
        <dbReference type="ARBA" id="ARBA00006227"/>
    </source>
</evidence>
<evidence type="ECO:0000256" key="4">
    <source>
        <dbReference type="HAMAP-Rule" id="MF_01366"/>
    </source>
</evidence>
<keyword evidence="2 4" id="KW-0689">Ribosomal protein</keyword>
<dbReference type="EMBL" id="DSEU01000070">
    <property type="protein sequence ID" value="HEM67841.1"/>
    <property type="molecule type" value="Genomic_DNA"/>
</dbReference>
<evidence type="ECO:0000313" key="5">
    <source>
        <dbReference type="EMBL" id="HEM67841.1"/>
    </source>
</evidence>
<dbReference type="AlphaFoldDB" id="A0A7J2U526"/>
<dbReference type="InterPro" id="IPR036899">
    <property type="entry name" value="Ribosomal_uL13_sf"/>
</dbReference>
<dbReference type="NCBIfam" id="NF005004">
    <property type="entry name" value="PRK06394.1"/>
    <property type="match status" value="1"/>
</dbReference>
<accession>A0A7J2U526</accession>
<proteinExistence type="inferred from homology"/>
<reference evidence="5" key="1">
    <citation type="journal article" date="2020" name="mSystems">
        <title>Genome- and Community-Level Interaction Insights into Carbon Utilization and Element Cycling Functions of Hydrothermarchaeota in Hydrothermal Sediment.</title>
        <authorList>
            <person name="Zhou Z."/>
            <person name="Liu Y."/>
            <person name="Xu W."/>
            <person name="Pan J."/>
            <person name="Luo Z.H."/>
            <person name="Li M."/>
        </authorList>
    </citation>
    <scope>NUCLEOTIDE SEQUENCE [LARGE SCALE GENOMIC DNA]</scope>
    <source>
        <strain evidence="5">SpSt-125</strain>
    </source>
</reference>
<dbReference type="GO" id="GO:0017148">
    <property type="term" value="P:negative regulation of translation"/>
    <property type="evidence" value="ECO:0007669"/>
    <property type="project" value="TreeGrafter"/>
</dbReference>
<dbReference type="PANTHER" id="PTHR11545">
    <property type="entry name" value="RIBOSOMAL PROTEIN L13"/>
    <property type="match status" value="1"/>
</dbReference>
<dbReference type="InterPro" id="IPR005755">
    <property type="entry name" value="Ribosomal_uL13_euk/arc"/>
</dbReference>
<comment type="caution">
    <text evidence="5">The sequence shown here is derived from an EMBL/GenBank/DDBJ whole genome shotgun (WGS) entry which is preliminary data.</text>
</comment>
<dbReference type="GO" id="GO:0022625">
    <property type="term" value="C:cytosolic large ribosomal subunit"/>
    <property type="evidence" value="ECO:0007669"/>
    <property type="project" value="UniProtKB-UniRule"/>
</dbReference>
<dbReference type="GO" id="GO:0003729">
    <property type="term" value="F:mRNA binding"/>
    <property type="evidence" value="ECO:0007669"/>
    <property type="project" value="TreeGrafter"/>
</dbReference>
<dbReference type="SUPFAM" id="SSF52161">
    <property type="entry name" value="Ribosomal protein L13"/>
    <property type="match status" value="1"/>
</dbReference>
<dbReference type="PIRSF" id="PIRSF002181">
    <property type="entry name" value="Ribosomal_L13"/>
    <property type="match status" value="1"/>
</dbReference>
<keyword evidence="3 4" id="KW-0687">Ribonucleoprotein</keyword>
<sequence length="166" mass="18912">MSVIEITSKEIFTKVLAEKQNEIVIDANSLILGRLASMVAKLLSLGVKVYVVNVEGAVLTGDRKRVVEGYKLLFEVRTHRNPYRQSIHRPRNPITLFKRTVRNMLPRNTNQRLKMLKNVKAYIGLPLEFKDKAIVKVIDLSINTRRATEYITLAELAKALGWSPKV</sequence>
<comment type="subunit">
    <text evidence="4">Part of the 50S ribosomal subunit.</text>
</comment>
<evidence type="ECO:0000256" key="2">
    <source>
        <dbReference type="ARBA" id="ARBA00022980"/>
    </source>
</evidence>
<organism evidence="5">
    <name type="scientific">Ignisphaera aggregans</name>
    <dbReference type="NCBI Taxonomy" id="334771"/>
    <lineage>
        <taxon>Archaea</taxon>
        <taxon>Thermoproteota</taxon>
        <taxon>Thermoprotei</taxon>
        <taxon>Desulfurococcales</taxon>
        <taxon>Desulfurococcaceae</taxon>
        <taxon>Ignisphaera</taxon>
    </lineage>
</organism>
<dbReference type="Gene3D" id="3.90.1180.10">
    <property type="entry name" value="Ribosomal protein L13"/>
    <property type="match status" value="1"/>
</dbReference>
<dbReference type="GO" id="GO:0003735">
    <property type="term" value="F:structural constituent of ribosome"/>
    <property type="evidence" value="ECO:0007669"/>
    <property type="project" value="UniProtKB-UniRule"/>
</dbReference>
<dbReference type="Pfam" id="PF00572">
    <property type="entry name" value="Ribosomal_L13"/>
    <property type="match status" value="1"/>
</dbReference>
<dbReference type="NCBIfam" id="TIGR01077">
    <property type="entry name" value="L13_A_E"/>
    <property type="match status" value="1"/>
</dbReference>
<evidence type="ECO:0000256" key="3">
    <source>
        <dbReference type="ARBA" id="ARBA00023274"/>
    </source>
</evidence>
<dbReference type="CDD" id="cd00392">
    <property type="entry name" value="Ribosomal_L13"/>
    <property type="match status" value="1"/>
</dbReference>
<dbReference type="GO" id="GO:0006412">
    <property type="term" value="P:translation"/>
    <property type="evidence" value="ECO:0007669"/>
    <property type="project" value="UniProtKB-UniRule"/>
</dbReference>
<comment type="similarity">
    <text evidence="1 4">Belongs to the universal ribosomal protein uL13 family.</text>
</comment>